<dbReference type="EMBL" id="CP009640">
    <property type="protein sequence ID" value="AJI09085.1"/>
    <property type="molecule type" value="Genomic_DNA"/>
</dbReference>
<dbReference type="RefSeq" id="WP_001996325.1">
    <property type="nucleotide sequence ID" value="NZ_CP009640.1"/>
</dbReference>
<gene>
    <name evidence="2" type="ORF">AK40_6051</name>
</gene>
<keyword evidence="1" id="KW-1133">Transmembrane helix</keyword>
<evidence type="ECO:0000313" key="2">
    <source>
        <dbReference type="EMBL" id="AJI09085.1"/>
    </source>
</evidence>
<evidence type="ECO:0000313" key="3">
    <source>
        <dbReference type="Proteomes" id="UP000031861"/>
    </source>
</evidence>
<accession>A0AAN0SRG8</accession>
<keyword evidence="1" id="KW-0812">Transmembrane</keyword>
<feature type="transmembrane region" description="Helical" evidence="1">
    <location>
        <begin position="546"/>
        <end position="565"/>
    </location>
</feature>
<keyword evidence="2" id="KW-0614">Plasmid</keyword>
<dbReference type="Proteomes" id="UP000031861">
    <property type="component" value="Plasmid pBFI_3"/>
</dbReference>
<keyword evidence="1" id="KW-0472">Membrane</keyword>
<proteinExistence type="predicted"/>
<geneLocation type="plasmid" evidence="2 3">
    <name>pBFI_3</name>
</geneLocation>
<reference evidence="2 3" key="1">
    <citation type="journal article" date="2015" name="Genome Announc.">
        <title>Complete genome sequences for 35 biothreat assay-relevant bacillus species.</title>
        <authorList>
            <person name="Johnson S.L."/>
            <person name="Daligault H.E."/>
            <person name="Davenport K.W."/>
            <person name="Jaissle J."/>
            <person name="Frey K.G."/>
            <person name="Ladner J.T."/>
            <person name="Broomall S.M."/>
            <person name="Bishop-Lilly K.A."/>
            <person name="Bruce D.C."/>
            <person name="Gibbons H.S."/>
            <person name="Coyne S.R."/>
            <person name="Lo C.C."/>
            <person name="Meincke L."/>
            <person name="Munk A.C."/>
            <person name="Koroleva G.I."/>
            <person name="Rosenzweig C.N."/>
            <person name="Palacios G.F."/>
            <person name="Redden C.L."/>
            <person name="Minogue T.D."/>
            <person name="Chain P.S."/>
        </authorList>
    </citation>
    <scope>NUCLEOTIDE SEQUENCE [LARGE SCALE GENOMIC DNA]</scope>
    <source>
        <strain evidence="2 3">03BB108</strain>
    </source>
</reference>
<name>A0AAN0SRG8_BACCE</name>
<protein>
    <submittedName>
        <fullName evidence="2">Uncharacterized protein</fullName>
    </submittedName>
</protein>
<organism evidence="2 3">
    <name type="scientific">Bacillus cereus 03BB108</name>
    <dbReference type="NCBI Taxonomy" id="451709"/>
    <lineage>
        <taxon>Bacteria</taxon>
        <taxon>Bacillati</taxon>
        <taxon>Bacillota</taxon>
        <taxon>Bacilli</taxon>
        <taxon>Bacillales</taxon>
        <taxon>Bacillaceae</taxon>
        <taxon>Bacillus</taxon>
        <taxon>Bacillus cereus group</taxon>
    </lineage>
</organism>
<feature type="transmembrane region" description="Helical" evidence="1">
    <location>
        <begin position="506"/>
        <end position="526"/>
    </location>
</feature>
<evidence type="ECO:0000256" key="1">
    <source>
        <dbReference type="SAM" id="Phobius"/>
    </source>
</evidence>
<dbReference type="AlphaFoldDB" id="A0AAN0SRG8"/>
<sequence length="573" mass="68221">MFYKVLNMYSVINYDKKLYEQIQKNIEESRGYVCYINSKKNTGKTNSRYEKYLRYKQALYTIHKPHNPTKQKDDFNYHYEALVPPDIDIKKINQLYEQFGVQEDYINEYNIINEAKDGSYVAIHTPTPIECLALENLIEIDQKIEKTNRFNLSKNFVMHNHKRYMLLPFLIKSEGAFTEAYAIANIYDIGIITLQITMTFEHKKVISTPENIPRNMKIPEVHLYKSKKNYKSDDFWEKDIVSNINADGIMEHYIKQLSELSNIPFEDDRLNRRINWVFGDFDKNKRSELQDFIKHNKDLYTSYLLNGTKEHSNRYFPSEVDEILKGFEVYKNKQCIYMCSPTFSILTFGSTLFYEKAKEILENHEKESIKQKAYENELRKQKAYEEQLNLILKKQTIINMFDFLRFYELGFIKKYFVRNLLQNTSNNQYASTEDYNLLRKEFNFLKLQYDEDILFSSDGSAKDLYKAILEKTETNALLKKSEELFKNIREDIVTQKEIKIKSNETNILVISSLLTIVLGYNGLRLIVNDILTKIPPINHYVILHPLRFTVALWSVLIFIMLYLNIKRWIINRK</sequence>